<accession>A0A0B0Q040</accession>
<proteinExistence type="predicted"/>
<protein>
    <submittedName>
        <fullName evidence="1">Uncharacterized protein</fullName>
    </submittedName>
</protein>
<reference evidence="2" key="1">
    <citation type="submission" date="2014-09" db="EMBL/GenBank/DDBJ databases">
        <authorList>
            <person name="Mudge J."/>
            <person name="Ramaraj T."/>
            <person name="Lindquist I.E."/>
            <person name="Bharti A.K."/>
            <person name="Sundararajan A."/>
            <person name="Cameron C.T."/>
            <person name="Woodward J.E."/>
            <person name="May G.D."/>
            <person name="Brubaker C."/>
            <person name="Broadhvest J."/>
            <person name="Wilkins T.A."/>
        </authorList>
    </citation>
    <scope>NUCLEOTIDE SEQUENCE</scope>
    <source>
        <strain evidence="2">cv. AKA8401</strain>
    </source>
</reference>
<dbReference type="EMBL" id="KN459388">
    <property type="protein sequence ID" value="KHG30695.1"/>
    <property type="molecule type" value="Genomic_DNA"/>
</dbReference>
<keyword evidence="2" id="KW-1185">Reference proteome</keyword>
<evidence type="ECO:0000313" key="2">
    <source>
        <dbReference type="Proteomes" id="UP000032142"/>
    </source>
</evidence>
<evidence type="ECO:0000313" key="1">
    <source>
        <dbReference type="EMBL" id="KHG30695.1"/>
    </source>
</evidence>
<gene>
    <name evidence="1" type="ORF">F383_10987</name>
</gene>
<dbReference type="AlphaFoldDB" id="A0A0B0Q040"/>
<sequence>MLDNDRVRFSLCALLQSHFMTMILCSQFSLGSHSQIHHHSQNRFPSFRFSSHWFPLLAPLSSSTTTLEGWKERASLVEEKRFSWLYTKGIQSC</sequence>
<name>A0A0B0Q040_GOSAR</name>
<dbReference type="Proteomes" id="UP000032142">
    <property type="component" value="Unassembled WGS sequence"/>
</dbReference>
<organism evidence="1 2">
    <name type="scientific">Gossypium arboreum</name>
    <name type="common">Tree cotton</name>
    <name type="synonym">Gossypium nanking</name>
    <dbReference type="NCBI Taxonomy" id="29729"/>
    <lineage>
        <taxon>Eukaryota</taxon>
        <taxon>Viridiplantae</taxon>
        <taxon>Streptophyta</taxon>
        <taxon>Embryophyta</taxon>
        <taxon>Tracheophyta</taxon>
        <taxon>Spermatophyta</taxon>
        <taxon>Magnoliopsida</taxon>
        <taxon>eudicotyledons</taxon>
        <taxon>Gunneridae</taxon>
        <taxon>Pentapetalae</taxon>
        <taxon>rosids</taxon>
        <taxon>malvids</taxon>
        <taxon>Malvales</taxon>
        <taxon>Malvaceae</taxon>
        <taxon>Malvoideae</taxon>
        <taxon>Gossypium</taxon>
    </lineage>
</organism>